<dbReference type="PANTHER" id="PTHR30146:SF153">
    <property type="entry name" value="LACTOSE OPERON REPRESSOR"/>
    <property type="match status" value="1"/>
</dbReference>
<evidence type="ECO:0000256" key="3">
    <source>
        <dbReference type="ARBA" id="ARBA00023163"/>
    </source>
</evidence>
<dbReference type="PANTHER" id="PTHR30146">
    <property type="entry name" value="LACI-RELATED TRANSCRIPTIONAL REPRESSOR"/>
    <property type="match status" value="1"/>
</dbReference>
<dbReference type="SMART" id="SM00354">
    <property type="entry name" value="HTH_LACI"/>
    <property type="match status" value="1"/>
</dbReference>
<evidence type="ECO:0000256" key="1">
    <source>
        <dbReference type="ARBA" id="ARBA00023015"/>
    </source>
</evidence>
<protein>
    <submittedName>
        <fullName evidence="5">LacI family transcriptional regulator</fullName>
    </submittedName>
</protein>
<dbReference type="Proteomes" id="UP000321118">
    <property type="component" value="Unassembled WGS sequence"/>
</dbReference>
<dbReference type="InterPro" id="IPR028082">
    <property type="entry name" value="Peripla_BP_I"/>
</dbReference>
<organism evidence="5 6">
    <name type="scientific">Cellulomonas xylanilytica</name>
    <dbReference type="NCBI Taxonomy" id="233583"/>
    <lineage>
        <taxon>Bacteria</taxon>
        <taxon>Bacillati</taxon>
        <taxon>Actinomycetota</taxon>
        <taxon>Actinomycetes</taxon>
        <taxon>Micrococcales</taxon>
        <taxon>Cellulomonadaceae</taxon>
        <taxon>Cellulomonas</taxon>
    </lineage>
</organism>
<dbReference type="SUPFAM" id="SSF47413">
    <property type="entry name" value="lambda repressor-like DNA-binding domains"/>
    <property type="match status" value="1"/>
</dbReference>
<dbReference type="InterPro" id="IPR000843">
    <property type="entry name" value="HTH_LacI"/>
</dbReference>
<dbReference type="SUPFAM" id="SSF53822">
    <property type="entry name" value="Periplasmic binding protein-like I"/>
    <property type="match status" value="1"/>
</dbReference>
<dbReference type="CDD" id="cd01574">
    <property type="entry name" value="PBP1_LacI"/>
    <property type="match status" value="1"/>
</dbReference>
<dbReference type="GO" id="GO:0000976">
    <property type="term" value="F:transcription cis-regulatory region binding"/>
    <property type="evidence" value="ECO:0007669"/>
    <property type="project" value="TreeGrafter"/>
</dbReference>
<evidence type="ECO:0000256" key="2">
    <source>
        <dbReference type="ARBA" id="ARBA00023125"/>
    </source>
</evidence>
<keyword evidence="6" id="KW-1185">Reference proteome</keyword>
<keyword evidence="1" id="KW-0805">Transcription regulation</keyword>
<dbReference type="Pfam" id="PF13377">
    <property type="entry name" value="Peripla_BP_3"/>
    <property type="match status" value="1"/>
</dbReference>
<dbReference type="GO" id="GO:0003700">
    <property type="term" value="F:DNA-binding transcription factor activity"/>
    <property type="evidence" value="ECO:0007669"/>
    <property type="project" value="TreeGrafter"/>
</dbReference>
<accession>A0A510V3T7</accession>
<proteinExistence type="predicted"/>
<dbReference type="Gene3D" id="1.10.260.40">
    <property type="entry name" value="lambda repressor-like DNA-binding domains"/>
    <property type="match status" value="1"/>
</dbReference>
<dbReference type="RefSeq" id="WP_146927351.1">
    <property type="nucleotide sequence ID" value="NZ_BJUB01000006.1"/>
</dbReference>
<evidence type="ECO:0000313" key="6">
    <source>
        <dbReference type="Proteomes" id="UP000321118"/>
    </source>
</evidence>
<dbReference type="InterPro" id="IPR010982">
    <property type="entry name" value="Lambda_DNA-bd_dom_sf"/>
</dbReference>
<keyword evidence="3" id="KW-0804">Transcription</keyword>
<dbReference type="EMBL" id="BJUB01000006">
    <property type="protein sequence ID" value="GEK21542.1"/>
    <property type="molecule type" value="Genomic_DNA"/>
</dbReference>
<keyword evidence="2" id="KW-0238">DNA-binding</keyword>
<dbReference type="CDD" id="cd01392">
    <property type="entry name" value="HTH_LacI"/>
    <property type="match status" value="1"/>
</dbReference>
<sequence>MTTASAPGRRRSGPSIGDVARLAGVSPQTVSRVSTGADSVRPSTRAKVVLAMDQLGYSPNRAAQALRNGTFGAIGVLSTGFQRTGEALTAEALVEAAALEDYSVTLLHVRNPARESWDNAAHRISHQAIDGLVIMRAEQASPATLALPTGMPVAVSFSKFAGHYPTVSADQVQGSEDAVRHLLGLGHRTVHHLAGPQDSEHALVRSGTWRRCLLEAGIRPPEPVYGDWSAHDGYEAGRRLAADPEVTAVFCANDEMALGLVRALHEAGRRVPDDVSVVGFDDIAVAGWTSPPLTTVRQDFHAIGRALITLVVGQLRLRSVPPPALTVVPTELIVRASTGPPPR</sequence>
<dbReference type="AlphaFoldDB" id="A0A510V3T7"/>
<name>A0A510V3T7_9CELL</name>
<gene>
    <name evidence="5" type="ORF">CXY01_20620</name>
</gene>
<evidence type="ECO:0000259" key="4">
    <source>
        <dbReference type="PROSITE" id="PS50932"/>
    </source>
</evidence>
<reference evidence="5 6" key="1">
    <citation type="submission" date="2019-07" db="EMBL/GenBank/DDBJ databases">
        <title>Whole genome shotgun sequence of Cellulomonas xylanilytica NBRC 101102.</title>
        <authorList>
            <person name="Hosoyama A."/>
            <person name="Uohara A."/>
            <person name="Ohji S."/>
            <person name="Ichikawa N."/>
        </authorList>
    </citation>
    <scope>NUCLEOTIDE SEQUENCE [LARGE SCALE GENOMIC DNA]</scope>
    <source>
        <strain evidence="5 6">NBRC 101102</strain>
    </source>
</reference>
<feature type="domain" description="HTH lacI-type" evidence="4">
    <location>
        <begin position="14"/>
        <end position="68"/>
    </location>
</feature>
<evidence type="ECO:0000313" key="5">
    <source>
        <dbReference type="EMBL" id="GEK21542.1"/>
    </source>
</evidence>
<dbReference type="Pfam" id="PF00356">
    <property type="entry name" value="LacI"/>
    <property type="match status" value="1"/>
</dbReference>
<comment type="caution">
    <text evidence="5">The sequence shown here is derived from an EMBL/GenBank/DDBJ whole genome shotgun (WGS) entry which is preliminary data.</text>
</comment>
<dbReference type="PROSITE" id="PS50932">
    <property type="entry name" value="HTH_LACI_2"/>
    <property type="match status" value="1"/>
</dbReference>
<dbReference type="OrthoDB" id="9785139at2"/>
<dbReference type="Gene3D" id="3.40.50.2300">
    <property type="match status" value="2"/>
</dbReference>
<dbReference type="InterPro" id="IPR046335">
    <property type="entry name" value="LacI/GalR-like_sensor"/>
</dbReference>